<evidence type="ECO:0000256" key="12">
    <source>
        <dbReference type="ARBA" id="ARBA00022723"/>
    </source>
</evidence>
<feature type="domain" description="Radical SAM core" evidence="19">
    <location>
        <begin position="55"/>
        <end position="298"/>
    </location>
</feature>
<dbReference type="PANTHER" id="PTHR43076:SF1">
    <property type="entry name" value="LIPOYL SYNTHASE 2"/>
    <property type="match status" value="1"/>
</dbReference>
<comment type="similarity">
    <text evidence="5">In the N-terminal section; belongs to the radical SAM superfamily. CofG family.</text>
</comment>
<dbReference type="SFLD" id="SFLDG01389">
    <property type="entry name" value="menaquinone_synthsis_involved"/>
    <property type="match status" value="1"/>
</dbReference>
<dbReference type="InterPro" id="IPR019939">
    <property type="entry name" value="CofG_family"/>
</dbReference>
<evidence type="ECO:0000259" key="19">
    <source>
        <dbReference type="PROSITE" id="PS51918"/>
    </source>
</evidence>
<feature type="domain" description="Radical SAM core" evidence="19">
    <location>
        <begin position="489"/>
        <end position="727"/>
    </location>
</feature>
<dbReference type="SFLD" id="SFLDS00029">
    <property type="entry name" value="Radical_SAM"/>
    <property type="match status" value="2"/>
</dbReference>
<dbReference type="PATRIC" id="fig|37919.13.peg.6930"/>
<dbReference type="GO" id="GO:0051539">
    <property type="term" value="F:4 iron, 4 sulfur cluster binding"/>
    <property type="evidence" value="ECO:0007669"/>
    <property type="project" value="UniProtKB-KW"/>
</dbReference>
<evidence type="ECO:0000256" key="3">
    <source>
        <dbReference type="ARBA" id="ARBA00004712"/>
    </source>
</evidence>
<name>A0A1B1KF35_RHOOP</name>
<dbReference type="NCBIfam" id="TIGR03550">
    <property type="entry name" value="F420_cofG"/>
    <property type="match status" value="1"/>
</dbReference>
<dbReference type="InterPro" id="IPR019940">
    <property type="entry name" value="CofH_family"/>
</dbReference>
<dbReference type="InterPro" id="IPR007197">
    <property type="entry name" value="rSAM"/>
</dbReference>
<dbReference type="EC" id="2.5.1.147" evidence="7"/>
<dbReference type="SFLD" id="SFLDG01388">
    <property type="entry name" value="7_8-didemethyl-8-hydroxy-5-dea"/>
    <property type="match status" value="2"/>
</dbReference>
<evidence type="ECO:0000256" key="10">
    <source>
        <dbReference type="ARBA" id="ARBA00022679"/>
    </source>
</evidence>
<keyword evidence="9" id="KW-0004">4Fe-4S</keyword>
<evidence type="ECO:0000313" key="20">
    <source>
        <dbReference type="EMBL" id="ANS31233.1"/>
    </source>
</evidence>
<comment type="pathway">
    <text evidence="3">Cofactor biosynthesis; coenzyme F0 biosynthesis.</text>
</comment>
<dbReference type="SMART" id="SM00729">
    <property type="entry name" value="Elp3"/>
    <property type="match status" value="1"/>
</dbReference>
<evidence type="ECO:0000313" key="21">
    <source>
        <dbReference type="Proteomes" id="UP000186108"/>
    </source>
</evidence>
<keyword evidence="13" id="KW-0408">Iron</keyword>
<evidence type="ECO:0000256" key="7">
    <source>
        <dbReference type="ARBA" id="ARBA00012289"/>
    </source>
</evidence>
<comment type="cofactor">
    <cofactor evidence="1">
        <name>[4Fe-4S] cluster</name>
        <dbReference type="ChEBI" id="CHEBI:49883"/>
    </cofactor>
</comment>
<dbReference type="CDD" id="cd01335">
    <property type="entry name" value="Radical_SAM"/>
    <property type="match status" value="2"/>
</dbReference>
<dbReference type="Pfam" id="PF19288">
    <property type="entry name" value="CofH_C"/>
    <property type="match status" value="1"/>
</dbReference>
<dbReference type="NCBIfam" id="TIGR00423">
    <property type="entry name" value="CofH family radical SAM protein"/>
    <property type="match status" value="1"/>
</dbReference>
<dbReference type="Gene3D" id="3.20.20.70">
    <property type="entry name" value="Aldolase class I"/>
    <property type="match status" value="2"/>
</dbReference>
<keyword evidence="12" id="KW-0479">Metal-binding</keyword>
<evidence type="ECO:0000256" key="2">
    <source>
        <dbReference type="ARBA" id="ARBA00003692"/>
    </source>
</evidence>
<dbReference type="EC" id="4.3.1.32" evidence="6"/>
<comment type="catalytic activity">
    <reaction evidence="17">
        <text>5-amino-5-(4-hydroxybenzyl)-6-(D-ribitylimino)-5,6-dihydrouracil + S-adenosyl-L-methionine = 7,8-didemethyl-8-hydroxy-5-deazariboflavin + 5'-deoxyadenosine + L-methionine + NH4(+) + H(+)</text>
        <dbReference type="Rhea" id="RHEA:55204"/>
        <dbReference type="ChEBI" id="CHEBI:15378"/>
        <dbReference type="ChEBI" id="CHEBI:17319"/>
        <dbReference type="ChEBI" id="CHEBI:28938"/>
        <dbReference type="ChEBI" id="CHEBI:57844"/>
        <dbReference type="ChEBI" id="CHEBI:59789"/>
        <dbReference type="ChEBI" id="CHEBI:59904"/>
        <dbReference type="ChEBI" id="CHEBI:85936"/>
        <dbReference type="EC" id="4.3.1.32"/>
    </reaction>
</comment>
<dbReference type="UniPathway" id="UPA00072"/>
<keyword evidence="14" id="KW-0411">Iron-sulfur</keyword>
<dbReference type="InterPro" id="IPR045567">
    <property type="entry name" value="CofH/MnqC-like_C"/>
</dbReference>
<dbReference type="InterPro" id="IPR006638">
    <property type="entry name" value="Elp3/MiaA/NifB-like_rSAM"/>
</dbReference>
<evidence type="ECO:0000256" key="18">
    <source>
        <dbReference type="SAM" id="MobiDB-lite"/>
    </source>
</evidence>
<accession>A0A1B1KF35</accession>
<dbReference type="EMBL" id="CP009111">
    <property type="protein sequence ID" value="ANS31233.1"/>
    <property type="molecule type" value="Genomic_DNA"/>
</dbReference>
<dbReference type="Proteomes" id="UP000186108">
    <property type="component" value="Chromosome"/>
</dbReference>
<protein>
    <recommendedName>
        <fullName evidence="8">FO synthase</fullName>
        <ecNumber evidence="7">2.5.1.147</ecNumber>
        <ecNumber evidence="6">4.3.1.32</ecNumber>
    </recommendedName>
</protein>
<proteinExistence type="inferred from homology"/>
<dbReference type="NCBIfam" id="NF004884">
    <property type="entry name" value="PRK06245.1"/>
    <property type="match status" value="1"/>
</dbReference>
<evidence type="ECO:0000256" key="16">
    <source>
        <dbReference type="ARBA" id="ARBA00048468"/>
    </source>
</evidence>
<evidence type="ECO:0000256" key="15">
    <source>
        <dbReference type="ARBA" id="ARBA00023239"/>
    </source>
</evidence>
<dbReference type="SFLD" id="SFLDF00343">
    <property type="entry name" value="aminofutalosine_synthase_(mqnE"/>
    <property type="match status" value="1"/>
</dbReference>
<organism evidence="20 21">
    <name type="scientific">Rhodococcus opacus</name>
    <name type="common">Nocardia opaca</name>
    <dbReference type="NCBI Taxonomy" id="37919"/>
    <lineage>
        <taxon>Bacteria</taxon>
        <taxon>Bacillati</taxon>
        <taxon>Actinomycetota</taxon>
        <taxon>Actinomycetes</taxon>
        <taxon>Mycobacteriales</taxon>
        <taxon>Nocardiaceae</taxon>
        <taxon>Rhodococcus</taxon>
    </lineage>
</organism>
<evidence type="ECO:0000256" key="8">
    <source>
        <dbReference type="ARBA" id="ARBA00022220"/>
    </source>
</evidence>
<evidence type="ECO:0000256" key="1">
    <source>
        <dbReference type="ARBA" id="ARBA00001966"/>
    </source>
</evidence>
<evidence type="ECO:0000256" key="11">
    <source>
        <dbReference type="ARBA" id="ARBA00022691"/>
    </source>
</evidence>
<gene>
    <name evidence="20" type="primary">fbiC2</name>
    <name evidence="20" type="ORF">R1CP_33050</name>
</gene>
<keyword evidence="11" id="KW-0949">S-adenosyl-L-methionine</keyword>
<dbReference type="NCBIfam" id="TIGR03551">
    <property type="entry name" value="F420_cofH"/>
    <property type="match status" value="1"/>
</dbReference>
<evidence type="ECO:0000256" key="9">
    <source>
        <dbReference type="ARBA" id="ARBA00022485"/>
    </source>
</evidence>
<feature type="region of interest" description="Disordered" evidence="18">
    <location>
        <begin position="802"/>
        <end position="823"/>
    </location>
</feature>
<keyword evidence="10 20" id="KW-0808">Transferase</keyword>
<reference evidence="20 21" key="1">
    <citation type="submission" date="2014-07" db="EMBL/GenBank/DDBJ databases">
        <authorList>
            <person name="Zhang J.E."/>
            <person name="Yang H."/>
            <person name="Guo J."/>
            <person name="Deng Z."/>
            <person name="Luo H."/>
            <person name="Luo M."/>
            <person name="Zhao B."/>
        </authorList>
    </citation>
    <scope>NUCLEOTIDE SEQUENCE [LARGE SCALE GENOMIC DNA]</scope>
    <source>
        <strain evidence="20 21">1CP</strain>
    </source>
</reference>
<dbReference type="GO" id="GO:0044689">
    <property type="term" value="F:7,8-didemethyl-8-hydroxy-5-deazariboflavin synthase activity"/>
    <property type="evidence" value="ECO:0007669"/>
    <property type="project" value="UniProtKB-EC"/>
</dbReference>
<dbReference type="GO" id="GO:0141093">
    <property type="term" value="F:5-amino-6-(D-ribitylamino)uracil--L-tyrosine 4-hydroxyphenyl transferase activity"/>
    <property type="evidence" value="ECO:0007669"/>
    <property type="project" value="UniProtKB-EC"/>
</dbReference>
<dbReference type="GO" id="GO:0046872">
    <property type="term" value="F:metal ion binding"/>
    <property type="evidence" value="ECO:0007669"/>
    <property type="project" value="UniProtKB-KW"/>
</dbReference>
<comment type="catalytic activity">
    <reaction evidence="16">
        <text>5-amino-6-(D-ribitylamino)uracil + L-tyrosine + S-adenosyl-L-methionine = 5-amino-5-(4-hydroxybenzyl)-6-(D-ribitylimino)-5,6-dihydrouracil + 2-iminoacetate + 5'-deoxyadenosine + L-methionine + H(+)</text>
        <dbReference type="Rhea" id="RHEA:55200"/>
        <dbReference type="ChEBI" id="CHEBI:15378"/>
        <dbReference type="ChEBI" id="CHEBI:15934"/>
        <dbReference type="ChEBI" id="CHEBI:17319"/>
        <dbReference type="ChEBI" id="CHEBI:57844"/>
        <dbReference type="ChEBI" id="CHEBI:58315"/>
        <dbReference type="ChEBI" id="CHEBI:59789"/>
        <dbReference type="ChEBI" id="CHEBI:77846"/>
        <dbReference type="ChEBI" id="CHEBI:85936"/>
        <dbReference type="EC" id="2.5.1.147"/>
    </reaction>
</comment>
<dbReference type="SFLD" id="SFLDF00294">
    <property type="entry name" value="7_8-didemethyl-8-hydroxy-5-dea"/>
    <property type="match status" value="1"/>
</dbReference>
<dbReference type="RefSeq" id="WP_065492510.1">
    <property type="nucleotide sequence ID" value="NZ_CP009111.1"/>
</dbReference>
<comment type="similarity">
    <text evidence="4">In the C-terminal section; belongs to the radical SAM superfamily. CofH family.</text>
</comment>
<dbReference type="SUPFAM" id="SSF102114">
    <property type="entry name" value="Radical SAM enzymes"/>
    <property type="match status" value="2"/>
</dbReference>
<evidence type="ECO:0000256" key="6">
    <source>
        <dbReference type="ARBA" id="ARBA00012126"/>
    </source>
</evidence>
<evidence type="ECO:0000256" key="5">
    <source>
        <dbReference type="ARBA" id="ARBA00010826"/>
    </source>
</evidence>
<dbReference type="PROSITE" id="PS51918">
    <property type="entry name" value="RADICAL_SAM"/>
    <property type="match status" value="2"/>
</dbReference>
<dbReference type="InterPro" id="IPR020050">
    <property type="entry name" value="FO_synthase_su2"/>
</dbReference>
<sequence length="823" mass="89933">MSLDIGTKSTIHQLGTTRSALDALSVDDATVLTLPLPELMERAAALRDGLFGTRVTYSPKVFIPLTSLCRDGCGYCTFSRSPARVEAPYLTPDQVLAIAARGAQAGCHEALFTLGEEPEDRYDVAAQWLADHGYSSTVEYLAAMCRLVTAETGLLAHSNAGALAPDALSLLRTVSPGQGMMIESLNPTLMAHRGAPDKTPERRLATLEAAGELAIPFTTGILVGIGESPQDRVTALRAIADLHRRYGHIQEVIVQNFMPKPDTVMRNEPACPQDEFLRTIAMARLILPPDVHLQAPPNLSEDFGPLLDAGIDDFGGVSPVTVDHVNPERPWPALDRLREVTERHGKFLAPRLTVYPEFARRPEQWIDPGLRFAIMDRSDAESLGRDDPGAMFPESHADAKNVGTGAEVVQIGRRSTVWSSGSEFAPTDLVPSRRRGFGGPVRGVLDGIASGQEPGVDEIVTLFGARGGEVAEVAEFADHLRFRAVGDDVTFVRNRNINYTNVCTFKCTFCGFSKGPLSLNLRGKPYLLTLQEVAGRVREAWDLGCTEVCLQGGIHPSFDGDYYIDVCRAAKEAAPDIHVHGFTALEVTEGAKRLGEPLEKYLQRLVDAGLKSLPGTAAEILDDDVRAILCPDKIDTEEWLECHRVAHSMGLTSNVTMMFGTVEEPVHWARHFLRTRELQRETGGFTEFVGLPFVHMAAPIYLKRGARRGPTWREVVLVHAIARIVYDGLIDNVQASWVKLGLDGVRQLLQAGVNDVGGTLMDENISRAAGAAHGQQLDERDLDAVVQGIGRRLRRRTTNYLTPPTHQLDLHGAPTHSPEVILR</sequence>
<dbReference type="PANTHER" id="PTHR43076">
    <property type="entry name" value="FO SYNTHASE (COFH)"/>
    <property type="match status" value="1"/>
</dbReference>
<dbReference type="InterPro" id="IPR013785">
    <property type="entry name" value="Aldolase_TIM"/>
</dbReference>
<dbReference type="HAMAP" id="MF_01611">
    <property type="entry name" value="FO_synth_sub1"/>
    <property type="match status" value="1"/>
</dbReference>
<evidence type="ECO:0000256" key="13">
    <source>
        <dbReference type="ARBA" id="ARBA00023004"/>
    </source>
</evidence>
<evidence type="ECO:0000256" key="17">
    <source>
        <dbReference type="ARBA" id="ARBA00048974"/>
    </source>
</evidence>
<dbReference type="Pfam" id="PF04055">
    <property type="entry name" value="Radical_SAM"/>
    <property type="match status" value="2"/>
</dbReference>
<evidence type="ECO:0000256" key="4">
    <source>
        <dbReference type="ARBA" id="ARBA00010051"/>
    </source>
</evidence>
<dbReference type="AlphaFoldDB" id="A0A1B1KF35"/>
<dbReference type="SFLD" id="SFLDG01064">
    <property type="entry name" value="F420__menaquinone_cofactor_bio"/>
    <property type="match status" value="2"/>
</dbReference>
<evidence type="ECO:0000256" key="14">
    <source>
        <dbReference type="ARBA" id="ARBA00023014"/>
    </source>
</evidence>
<comment type="function">
    <text evidence="2">Catalyzes the radical-mediated synthesis of 7,8-didemethyl-8-hydroxy-5-deazariboflavin (FO) from 5-amino-6-(D-ribitylamino)uracil and L-tyrosine.</text>
</comment>
<dbReference type="InterPro" id="IPR058240">
    <property type="entry name" value="rSAM_sf"/>
</dbReference>
<keyword evidence="15" id="KW-0456">Lyase</keyword>
<dbReference type="InterPro" id="IPR034405">
    <property type="entry name" value="F420"/>
</dbReference>